<proteinExistence type="predicted"/>
<sequence length="298" mass="31264">MVFKKLLGAFGVGGPTVDTVLATPSVQPGGLIQGQVNLVGGTQEAKISGITLTLVARVEIEHSEGESDGLASFARYSVSPPLILAAGERCSVPFAVPAPYETPVTSVAGQHLHGMSLGVRTEVEISGARDKGDVDPLGVEPLPLQRQVLEAFAALGFRFHSADLESGHIRGTGQSLPFYQEIEYLAGPQYAHLFKALELTFLAAADRVEVVLELDRRSSDVINHHVLDRSSAGQDLTAVVDGWIQQALAHGGHGHGSHGHGSGGALLAGAAVGVVGGLVLEEIMDEVVEEAFEEIFED</sequence>
<evidence type="ECO:0000313" key="1">
    <source>
        <dbReference type="EMBL" id="MBB4947977.1"/>
    </source>
</evidence>
<dbReference type="PANTHER" id="PTHR40053">
    <property type="entry name" value="SPORULATION-CONTROL PROTEIN SPO0M"/>
    <property type="match status" value="1"/>
</dbReference>
<dbReference type="Proteomes" id="UP000573327">
    <property type="component" value="Unassembled WGS sequence"/>
</dbReference>
<comment type="caution">
    <text evidence="1">The sequence shown here is derived from an EMBL/GenBank/DDBJ whole genome shotgun (WGS) entry which is preliminary data.</text>
</comment>
<protein>
    <submittedName>
        <fullName evidence="1">Sporulation-control protein</fullName>
    </submittedName>
</protein>
<evidence type="ECO:0000313" key="2">
    <source>
        <dbReference type="Proteomes" id="UP000573327"/>
    </source>
</evidence>
<reference evidence="1 2" key="1">
    <citation type="submission" date="2020-08" db="EMBL/GenBank/DDBJ databases">
        <title>Sequencing the genomes of 1000 actinobacteria strains.</title>
        <authorList>
            <person name="Klenk H.-P."/>
        </authorList>
    </citation>
    <scope>NUCLEOTIDE SEQUENCE [LARGE SCALE GENOMIC DNA]</scope>
    <source>
        <strain evidence="1 2">DSM 44786</strain>
    </source>
</reference>
<dbReference type="AlphaFoldDB" id="A0A7W7SDA9"/>
<gene>
    <name evidence="1" type="ORF">F4556_003512</name>
</gene>
<keyword evidence="2" id="KW-1185">Reference proteome</keyword>
<dbReference type="EMBL" id="JACHJR010000001">
    <property type="protein sequence ID" value="MBB4947977.1"/>
    <property type="molecule type" value="Genomic_DNA"/>
</dbReference>
<accession>A0A7W7SDA9</accession>
<name>A0A7W7SDA9_9ACTN</name>
<organism evidence="1 2">
    <name type="scientific">Kitasatospora gansuensis</name>
    <dbReference type="NCBI Taxonomy" id="258050"/>
    <lineage>
        <taxon>Bacteria</taxon>
        <taxon>Bacillati</taxon>
        <taxon>Actinomycetota</taxon>
        <taxon>Actinomycetes</taxon>
        <taxon>Kitasatosporales</taxon>
        <taxon>Streptomycetaceae</taxon>
        <taxon>Kitasatospora</taxon>
    </lineage>
</organism>
<dbReference type="Pfam" id="PF07070">
    <property type="entry name" value="Spo0M"/>
    <property type="match status" value="1"/>
</dbReference>
<dbReference type="InterPro" id="IPR009776">
    <property type="entry name" value="Spore_0_M"/>
</dbReference>
<dbReference type="RefSeq" id="WP_184916767.1">
    <property type="nucleotide sequence ID" value="NZ_JACHJR010000001.1"/>
</dbReference>
<dbReference type="PANTHER" id="PTHR40053:SF1">
    <property type="entry name" value="SPORULATION-CONTROL PROTEIN SPO0M"/>
    <property type="match status" value="1"/>
</dbReference>